<dbReference type="EMBL" id="CP006905">
    <property type="protein sequence ID" value="AIY84376.1"/>
    <property type="molecule type" value="Genomic_DNA"/>
</dbReference>
<dbReference type="eggNOG" id="COG1387">
    <property type="taxonomic scope" value="Bacteria"/>
</dbReference>
<dbReference type="InterPro" id="IPR016195">
    <property type="entry name" value="Pol/histidinol_Pase-like"/>
</dbReference>
<dbReference type="Gene3D" id="3.20.20.140">
    <property type="entry name" value="Metal-dependent hydrolases"/>
    <property type="match status" value="1"/>
</dbReference>
<dbReference type="KEGG" id="cbv:U729_2063"/>
<dbReference type="SUPFAM" id="SSF89550">
    <property type="entry name" value="PHP domain-like"/>
    <property type="match status" value="1"/>
</dbReference>
<dbReference type="AlphaFoldDB" id="A0A0A7FZY5"/>
<evidence type="ECO:0000313" key="2">
    <source>
        <dbReference type="Proteomes" id="UP000030635"/>
    </source>
</evidence>
<evidence type="ECO:0000313" key="1">
    <source>
        <dbReference type="EMBL" id="AIY84376.1"/>
    </source>
</evidence>
<dbReference type="STRING" id="1561.NPD11_956"/>
<reference evidence="1 2" key="1">
    <citation type="journal article" date="2015" name="Infect. Genet. Evol.">
        <title>Genomic sequences of six botulinum neurotoxin-producing strains representing three clostridial species illustrate the mobility and diversity of botulinum neurotoxin genes.</title>
        <authorList>
            <person name="Smith T.J."/>
            <person name="Hill K.K."/>
            <person name="Xie G."/>
            <person name="Foley B.T."/>
            <person name="Williamson C.H."/>
            <person name="Foster J.T."/>
            <person name="Johnson S.L."/>
            <person name="Chertkov O."/>
            <person name="Teshima H."/>
            <person name="Gibbons H.S."/>
            <person name="Johnsky L.A."/>
            <person name="Karavis M.A."/>
            <person name="Smith L.A."/>
        </authorList>
    </citation>
    <scope>NUCLEOTIDE SEQUENCE [LARGE SCALE GENOMIC DNA]</scope>
    <source>
        <strain evidence="1 2">Sullivan</strain>
    </source>
</reference>
<protein>
    <submittedName>
        <fullName evidence="1">Uncharacterized protein</fullName>
    </submittedName>
</protein>
<dbReference type="Proteomes" id="UP000030635">
    <property type="component" value="Chromosome"/>
</dbReference>
<dbReference type="HOGENOM" id="CLU_054718_0_0_9"/>
<accession>A0A0A7FZY5</accession>
<name>A0A0A7FZY5_9CLOT</name>
<dbReference type="OrthoDB" id="9801679at2"/>
<sequence length="335" mass="38711">MGKHDKCSMNIFNLKDINVYYGVPSCYTSYSNGAGNPYEAFSHGYHNNLDFLFITDINDYLVKNISYNSKTLSRWNLSSYFCRRFSRKKENFVPLIGFETKTAPYGDINIINSKNFFIGDVSNINLLIIWMLNNQDAFVILKHPLKNTLSLPYNNTLNRIITSVEVCYGAFGSRYIRRDKFLFKLLDKGWKLGTVNSQNNLKMDFGDYDNVTGVITHKLSKQNIISSFRNRLTFSSESRSLKLCFFANDLIMGSILPKETSSINFSILIEDKYYSIIKIEIISNGGKVIHSIDNLNLNRIKYIYEHTVTEKQNWFLIKIYQSSDKIALSSPIFIE</sequence>
<gene>
    <name evidence="1" type="ORF">U729_2063</name>
</gene>
<proteinExistence type="predicted"/>
<organism evidence="1 2">
    <name type="scientific">Clostridium baratii str. Sullivan</name>
    <dbReference type="NCBI Taxonomy" id="1415775"/>
    <lineage>
        <taxon>Bacteria</taxon>
        <taxon>Bacillati</taxon>
        <taxon>Bacillota</taxon>
        <taxon>Clostridia</taxon>
        <taxon>Eubacteriales</taxon>
        <taxon>Clostridiaceae</taxon>
        <taxon>Clostridium</taxon>
    </lineage>
</organism>
<keyword evidence="2" id="KW-1185">Reference proteome</keyword>
<dbReference type="RefSeq" id="WP_039314488.1">
    <property type="nucleotide sequence ID" value="NZ_CP006905.1"/>
</dbReference>